<sequence length="184" mass="21388">MLYKAVLNLPCLPSDYFTLRNHPNYIIVPTHLNHYPVGYTPSSLDFLKYNRNIDVHPISRWTIAQTYLAINDLVPNFLPCLFEVTQSSLNFLKYNRNIDAHPISRWTIAQIDLAINDLVPNFLPCLFEVTQSSLDFLKYNRNIDVHPVTQSSLDFLKYNRNIDAHPVMQTHVIIIHGYSDTGKW</sequence>
<accession>A0A6J5V107</accession>
<reference evidence="1 2" key="1">
    <citation type="submission" date="2020-05" db="EMBL/GenBank/DDBJ databases">
        <authorList>
            <person name="Campoy J."/>
            <person name="Schneeberger K."/>
            <person name="Spophaly S."/>
        </authorList>
    </citation>
    <scope>NUCLEOTIDE SEQUENCE [LARGE SCALE GENOMIC DNA]</scope>
    <source>
        <strain evidence="1">PruArmRojPasFocal</strain>
    </source>
</reference>
<dbReference type="Proteomes" id="UP000507222">
    <property type="component" value="Unassembled WGS sequence"/>
</dbReference>
<gene>
    <name evidence="1" type="ORF">CURHAP_LOCUS35092</name>
</gene>
<protein>
    <submittedName>
        <fullName evidence="1">Uncharacterized protein</fullName>
    </submittedName>
</protein>
<organism evidence="1 2">
    <name type="scientific">Prunus armeniaca</name>
    <name type="common">Apricot</name>
    <name type="synonym">Armeniaca vulgaris</name>
    <dbReference type="NCBI Taxonomy" id="36596"/>
    <lineage>
        <taxon>Eukaryota</taxon>
        <taxon>Viridiplantae</taxon>
        <taxon>Streptophyta</taxon>
        <taxon>Embryophyta</taxon>
        <taxon>Tracheophyta</taxon>
        <taxon>Spermatophyta</taxon>
        <taxon>Magnoliopsida</taxon>
        <taxon>eudicotyledons</taxon>
        <taxon>Gunneridae</taxon>
        <taxon>Pentapetalae</taxon>
        <taxon>rosids</taxon>
        <taxon>fabids</taxon>
        <taxon>Rosales</taxon>
        <taxon>Rosaceae</taxon>
        <taxon>Amygdaloideae</taxon>
        <taxon>Amygdaleae</taxon>
        <taxon>Prunus</taxon>
    </lineage>
</organism>
<evidence type="ECO:0000313" key="2">
    <source>
        <dbReference type="Proteomes" id="UP000507222"/>
    </source>
</evidence>
<proteinExistence type="predicted"/>
<evidence type="ECO:0000313" key="1">
    <source>
        <dbReference type="EMBL" id="CAB4281881.1"/>
    </source>
</evidence>
<dbReference type="EMBL" id="CAEKDK010000006">
    <property type="protein sequence ID" value="CAB4281881.1"/>
    <property type="molecule type" value="Genomic_DNA"/>
</dbReference>
<dbReference type="AlphaFoldDB" id="A0A6J5V107"/>
<name>A0A6J5V107_PRUAR</name>